<dbReference type="InterPro" id="IPR011008">
    <property type="entry name" value="Dimeric_a/b-barrel"/>
</dbReference>
<feature type="domain" description="ABM" evidence="1">
    <location>
        <begin position="2"/>
        <end position="95"/>
    </location>
</feature>
<protein>
    <submittedName>
        <fullName evidence="2">Heme-degrading monooxygenase HmoA</fullName>
    </submittedName>
</protein>
<dbReference type="EMBL" id="BMHF01000003">
    <property type="protein sequence ID" value="GGA30070.1"/>
    <property type="molecule type" value="Genomic_DNA"/>
</dbReference>
<dbReference type="PANTHER" id="PTHR34474">
    <property type="entry name" value="SIGNAL TRANSDUCTION PROTEIN TRAP"/>
    <property type="match status" value="1"/>
</dbReference>
<evidence type="ECO:0000313" key="2">
    <source>
        <dbReference type="EMBL" id="GGA30070.1"/>
    </source>
</evidence>
<dbReference type="PANTHER" id="PTHR34474:SF1">
    <property type="entry name" value="HEME-DEGRADING MONOOXYGENASE HMOA"/>
    <property type="match status" value="1"/>
</dbReference>
<comment type="caution">
    <text evidence="2">The sequence shown here is derived from an EMBL/GenBank/DDBJ whole genome shotgun (WGS) entry which is preliminary data.</text>
</comment>
<evidence type="ECO:0000259" key="1">
    <source>
        <dbReference type="PROSITE" id="PS51725"/>
    </source>
</evidence>
<keyword evidence="2" id="KW-0560">Oxidoreductase</keyword>
<dbReference type="InterPro" id="IPR007138">
    <property type="entry name" value="ABM_dom"/>
</dbReference>
<dbReference type="GO" id="GO:0004497">
    <property type="term" value="F:monooxygenase activity"/>
    <property type="evidence" value="ECO:0007669"/>
    <property type="project" value="UniProtKB-KW"/>
</dbReference>
<dbReference type="InterPro" id="IPR050404">
    <property type="entry name" value="Heme-degrading_MO"/>
</dbReference>
<gene>
    <name evidence="2" type="primary">hmoA</name>
    <name evidence="2" type="ORF">GCM10010917_13960</name>
</gene>
<proteinExistence type="predicted"/>
<dbReference type="PROSITE" id="PS51725">
    <property type="entry name" value="ABM"/>
    <property type="match status" value="1"/>
</dbReference>
<evidence type="ECO:0000313" key="3">
    <source>
        <dbReference type="Proteomes" id="UP000609323"/>
    </source>
</evidence>
<dbReference type="SUPFAM" id="SSF54909">
    <property type="entry name" value="Dimeric alpha+beta barrel"/>
    <property type="match status" value="1"/>
</dbReference>
<keyword evidence="3" id="KW-1185">Reference proteome</keyword>
<organism evidence="2 3">
    <name type="scientific">Paenibacillus physcomitrellae</name>
    <dbReference type="NCBI Taxonomy" id="1619311"/>
    <lineage>
        <taxon>Bacteria</taxon>
        <taxon>Bacillati</taxon>
        <taxon>Bacillota</taxon>
        <taxon>Bacilli</taxon>
        <taxon>Bacillales</taxon>
        <taxon>Paenibacillaceae</taxon>
        <taxon>Paenibacillus</taxon>
    </lineage>
</organism>
<sequence length="117" mass="13550">MLIQTRIFKLAKGHAEDMAAKFSQESPVDGFAGLIDRTVMVNSRNKEYDEVMVMIRWESSEAWKNWEKSDVHLAGHRAKRGNNDPDYVLDKKVAMYETYAVIQGPAREDPIFLFKNR</sequence>
<name>A0ABQ1FVE4_9BACL</name>
<dbReference type="RefSeq" id="WP_094092838.1">
    <property type="nucleotide sequence ID" value="NZ_BMHF01000003.1"/>
</dbReference>
<keyword evidence="2" id="KW-0503">Monooxygenase</keyword>
<dbReference type="Pfam" id="PF03992">
    <property type="entry name" value="ABM"/>
    <property type="match status" value="1"/>
</dbReference>
<accession>A0ABQ1FVE4</accession>
<dbReference type="Proteomes" id="UP000609323">
    <property type="component" value="Unassembled WGS sequence"/>
</dbReference>
<dbReference type="Gene3D" id="3.30.70.100">
    <property type="match status" value="1"/>
</dbReference>
<reference evidence="3" key="1">
    <citation type="journal article" date="2019" name="Int. J. Syst. Evol. Microbiol.">
        <title>The Global Catalogue of Microorganisms (GCM) 10K type strain sequencing project: providing services to taxonomists for standard genome sequencing and annotation.</title>
        <authorList>
            <consortium name="The Broad Institute Genomics Platform"/>
            <consortium name="The Broad Institute Genome Sequencing Center for Infectious Disease"/>
            <person name="Wu L."/>
            <person name="Ma J."/>
        </authorList>
    </citation>
    <scope>NUCLEOTIDE SEQUENCE [LARGE SCALE GENOMIC DNA]</scope>
    <source>
        <strain evidence="3">CGMCC 1.15044</strain>
    </source>
</reference>